<dbReference type="Proteomes" id="UP000053424">
    <property type="component" value="Unassembled WGS sequence"/>
</dbReference>
<protein>
    <recommendedName>
        <fullName evidence="3">HNH nuclease domain-containing protein</fullName>
    </recommendedName>
</protein>
<gene>
    <name evidence="1" type="ORF">M413DRAFT_288172</name>
</gene>
<evidence type="ECO:0000313" key="2">
    <source>
        <dbReference type="Proteomes" id="UP000053424"/>
    </source>
</evidence>
<dbReference type="OrthoDB" id="2833246at2759"/>
<sequence length="387" mass="43099">MSQIGPAEYLISLCTLAQESGESFGIAMRIGALTSQFNVEASKVIHSIVTFSPAPASVAIEFLNELEKVKGIAFLVVPVRSGVSELDCSTWATKVIDFLSENFTKDQRLQEIKPLTNLAAEMLTHLLIATRNPGGKKTPQDTAHPTPDIHRLRDIIQLLDEAVINRSQSALKQLLLWRDGYRCPYTGLSFDPADSHVVPRASHILPFSFRDKPLTLSALETFTGRMLADEVIKMINYPSNAFNAQSDAQESYDKLAWGIEAVEADGQVNIISEQGSRELTLSQWKYYYREIRRKDRSPTITLRDGQEIIFGLGDANGQTIDKPKPLYCNIKLAVARAMNACGAADIIAEMDWDHDDDEAIINQPVYLGGPFVPDDTLFRRLEDRLLS</sequence>
<organism evidence="1 2">
    <name type="scientific">Hebeloma cylindrosporum</name>
    <dbReference type="NCBI Taxonomy" id="76867"/>
    <lineage>
        <taxon>Eukaryota</taxon>
        <taxon>Fungi</taxon>
        <taxon>Dikarya</taxon>
        <taxon>Basidiomycota</taxon>
        <taxon>Agaricomycotina</taxon>
        <taxon>Agaricomycetes</taxon>
        <taxon>Agaricomycetidae</taxon>
        <taxon>Agaricales</taxon>
        <taxon>Agaricineae</taxon>
        <taxon>Hymenogastraceae</taxon>
        <taxon>Hebeloma</taxon>
    </lineage>
</organism>
<reference evidence="1 2" key="1">
    <citation type="submission" date="2014-04" db="EMBL/GenBank/DDBJ databases">
        <authorList>
            <consortium name="DOE Joint Genome Institute"/>
            <person name="Kuo A."/>
            <person name="Gay G."/>
            <person name="Dore J."/>
            <person name="Kohler A."/>
            <person name="Nagy L.G."/>
            <person name="Floudas D."/>
            <person name="Copeland A."/>
            <person name="Barry K.W."/>
            <person name="Cichocki N."/>
            <person name="Veneault-Fourrey C."/>
            <person name="LaButti K."/>
            <person name="Lindquist E.A."/>
            <person name="Lipzen A."/>
            <person name="Lundell T."/>
            <person name="Morin E."/>
            <person name="Murat C."/>
            <person name="Sun H."/>
            <person name="Tunlid A."/>
            <person name="Henrissat B."/>
            <person name="Grigoriev I.V."/>
            <person name="Hibbett D.S."/>
            <person name="Martin F."/>
            <person name="Nordberg H.P."/>
            <person name="Cantor M.N."/>
            <person name="Hua S.X."/>
        </authorList>
    </citation>
    <scope>NUCLEOTIDE SEQUENCE [LARGE SCALE GENOMIC DNA]</scope>
    <source>
        <strain evidence="2">h7</strain>
    </source>
</reference>
<reference evidence="2" key="2">
    <citation type="submission" date="2015-01" db="EMBL/GenBank/DDBJ databases">
        <title>Evolutionary Origins and Diversification of the Mycorrhizal Mutualists.</title>
        <authorList>
            <consortium name="DOE Joint Genome Institute"/>
            <consortium name="Mycorrhizal Genomics Consortium"/>
            <person name="Kohler A."/>
            <person name="Kuo A."/>
            <person name="Nagy L.G."/>
            <person name="Floudas D."/>
            <person name="Copeland A."/>
            <person name="Barry K.W."/>
            <person name="Cichocki N."/>
            <person name="Veneault-Fourrey C."/>
            <person name="LaButti K."/>
            <person name="Lindquist E.A."/>
            <person name="Lipzen A."/>
            <person name="Lundell T."/>
            <person name="Morin E."/>
            <person name="Murat C."/>
            <person name="Riley R."/>
            <person name="Ohm R."/>
            <person name="Sun H."/>
            <person name="Tunlid A."/>
            <person name="Henrissat B."/>
            <person name="Grigoriev I.V."/>
            <person name="Hibbett D.S."/>
            <person name="Martin F."/>
        </authorList>
    </citation>
    <scope>NUCLEOTIDE SEQUENCE [LARGE SCALE GENOMIC DNA]</scope>
    <source>
        <strain evidence="2">h7</strain>
    </source>
</reference>
<dbReference type="EMBL" id="KN831804">
    <property type="protein sequence ID" value="KIM36522.1"/>
    <property type="molecule type" value="Genomic_DNA"/>
</dbReference>
<proteinExistence type="predicted"/>
<dbReference type="HOGENOM" id="CLU_070879_0_0_1"/>
<dbReference type="STRING" id="686832.A0A0C2Y644"/>
<evidence type="ECO:0008006" key="3">
    <source>
        <dbReference type="Google" id="ProtNLM"/>
    </source>
</evidence>
<evidence type="ECO:0000313" key="1">
    <source>
        <dbReference type="EMBL" id="KIM36522.1"/>
    </source>
</evidence>
<dbReference type="AlphaFoldDB" id="A0A0C2Y644"/>
<keyword evidence="2" id="KW-1185">Reference proteome</keyword>
<accession>A0A0C2Y644</accession>
<name>A0A0C2Y644_HEBCY</name>